<gene>
    <name evidence="2" type="ordered locus">PCC8801_1155</name>
</gene>
<dbReference type="Proteomes" id="UP000008204">
    <property type="component" value="Chromosome"/>
</dbReference>
<dbReference type="EMBL" id="CP001287">
    <property type="protein sequence ID" value="ACK65225.1"/>
    <property type="molecule type" value="Genomic_DNA"/>
</dbReference>
<evidence type="ECO:0000256" key="1">
    <source>
        <dbReference type="SAM" id="Phobius"/>
    </source>
</evidence>
<dbReference type="HOGENOM" id="CLU_1537552_0_0_3"/>
<proteinExistence type="predicted"/>
<keyword evidence="1" id="KW-0472">Membrane</keyword>
<evidence type="ECO:0000313" key="2">
    <source>
        <dbReference type="EMBL" id="ACK65225.1"/>
    </source>
</evidence>
<feature type="transmembrane region" description="Helical" evidence="1">
    <location>
        <begin position="122"/>
        <end position="143"/>
    </location>
</feature>
<dbReference type="STRING" id="41431.PCC8801_1155"/>
<accession>B7K289</accession>
<keyword evidence="3" id="KW-1185">Reference proteome</keyword>
<dbReference type="KEGG" id="cyp:PCC8801_1155"/>
<sequence length="174" mass="19734">MNTNNDFQSNKWELGLGIVCILALLIVELLLIGWLIRDYKTHQPDFQLLRYGAFRPEFELLGFTSFILLLVSGITQWIAFAISKLPGTHKKTLLIIVLWVSIILMFLSLGLLFISHTPGRQWLGYLLLVAYSSGNATLIFSQVVVREQKRFSNTLLRIGFVLIIGASLSDFFAK</sequence>
<keyword evidence="1" id="KW-0812">Transmembrane</keyword>
<feature type="transmembrane region" description="Helical" evidence="1">
    <location>
        <begin position="155"/>
        <end position="173"/>
    </location>
</feature>
<feature type="transmembrane region" description="Helical" evidence="1">
    <location>
        <begin position="93"/>
        <end position="116"/>
    </location>
</feature>
<dbReference type="AlphaFoldDB" id="B7K289"/>
<organism evidence="2 3">
    <name type="scientific">Rippkaea orientalis (strain PCC 8801 / RF-1)</name>
    <name type="common">Cyanothece sp. (strain PCC 8801)</name>
    <dbReference type="NCBI Taxonomy" id="41431"/>
    <lineage>
        <taxon>Bacteria</taxon>
        <taxon>Bacillati</taxon>
        <taxon>Cyanobacteriota</taxon>
        <taxon>Cyanophyceae</taxon>
        <taxon>Oscillatoriophycideae</taxon>
        <taxon>Chroococcales</taxon>
        <taxon>Aphanothecaceae</taxon>
        <taxon>Rippkaea</taxon>
        <taxon>Rippkaea orientalis</taxon>
    </lineage>
</organism>
<dbReference type="RefSeq" id="WP_012594499.1">
    <property type="nucleotide sequence ID" value="NC_011726.1"/>
</dbReference>
<keyword evidence="1" id="KW-1133">Transmembrane helix</keyword>
<protein>
    <submittedName>
        <fullName evidence="2">Uncharacterized protein</fullName>
    </submittedName>
</protein>
<feature type="transmembrane region" description="Helical" evidence="1">
    <location>
        <begin position="60"/>
        <end position="81"/>
    </location>
</feature>
<name>B7K289_RIPO1</name>
<reference evidence="3" key="1">
    <citation type="journal article" date="2011" name="MBio">
        <title>Novel metabolic attributes of the genus Cyanothece, comprising a group of unicellular nitrogen-fixing Cyanobacteria.</title>
        <authorList>
            <person name="Bandyopadhyay A."/>
            <person name="Elvitigala T."/>
            <person name="Welsh E."/>
            <person name="Stockel J."/>
            <person name="Liberton M."/>
            <person name="Min H."/>
            <person name="Sherman L.A."/>
            <person name="Pakrasi H.B."/>
        </authorList>
    </citation>
    <scope>NUCLEOTIDE SEQUENCE [LARGE SCALE GENOMIC DNA]</scope>
    <source>
        <strain evidence="3">PCC 8801</strain>
    </source>
</reference>
<feature type="transmembrane region" description="Helical" evidence="1">
    <location>
        <begin position="12"/>
        <end position="36"/>
    </location>
</feature>
<evidence type="ECO:0000313" key="3">
    <source>
        <dbReference type="Proteomes" id="UP000008204"/>
    </source>
</evidence>